<keyword evidence="4" id="KW-0472">Membrane</keyword>
<organism evidence="8 9">
    <name type="scientific">Gimibacter soli</name>
    <dbReference type="NCBI Taxonomy" id="3024400"/>
    <lineage>
        <taxon>Bacteria</taxon>
        <taxon>Pseudomonadati</taxon>
        <taxon>Pseudomonadota</taxon>
        <taxon>Alphaproteobacteria</taxon>
        <taxon>Kordiimonadales</taxon>
        <taxon>Temperatibacteraceae</taxon>
        <taxon>Gimibacter</taxon>
    </lineage>
</organism>
<reference evidence="8" key="1">
    <citation type="submission" date="2023-01" db="EMBL/GenBank/DDBJ databases">
        <title>The genome sequence of Kordiimonadaceae bacterium 6D33.</title>
        <authorList>
            <person name="Liu Y."/>
        </authorList>
    </citation>
    <scope>NUCLEOTIDE SEQUENCE</scope>
    <source>
        <strain evidence="8">6D33</strain>
    </source>
</reference>
<keyword evidence="9" id="KW-1185">Reference proteome</keyword>
<dbReference type="GO" id="GO:0016020">
    <property type="term" value="C:membrane"/>
    <property type="evidence" value="ECO:0007669"/>
    <property type="project" value="InterPro"/>
</dbReference>
<dbReference type="EMBL" id="CP116805">
    <property type="protein sequence ID" value="WCL55733.1"/>
    <property type="molecule type" value="Genomic_DNA"/>
</dbReference>
<gene>
    <name evidence="8" type="ORF">PH603_08185</name>
</gene>
<feature type="chain" id="PRO_5042262354" evidence="7">
    <location>
        <begin position="19"/>
        <end position="42"/>
    </location>
</feature>
<evidence type="ECO:0000256" key="7">
    <source>
        <dbReference type="SAM" id="SignalP"/>
    </source>
</evidence>
<keyword evidence="3 7" id="KW-0732">Signal</keyword>
<evidence type="ECO:0000256" key="5">
    <source>
        <dbReference type="ARBA" id="ARBA00023139"/>
    </source>
</evidence>
<feature type="signal peptide" evidence="7">
    <location>
        <begin position="1"/>
        <end position="18"/>
    </location>
</feature>
<evidence type="ECO:0000256" key="1">
    <source>
        <dbReference type="ARBA" id="ARBA00010296"/>
    </source>
</evidence>
<evidence type="ECO:0000256" key="3">
    <source>
        <dbReference type="ARBA" id="ARBA00022729"/>
    </source>
</evidence>
<evidence type="ECO:0000256" key="6">
    <source>
        <dbReference type="ARBA" id="ARBA00023288"/>
    </source>
</evidence>
<dbReference type="RefSeq" id="WP_289505590.1">
    <property type="nucleotide sequence ID" value="NZ_CP116805.1"/>
</dbReference>
<name>A0AAE9XR20_9PROT</name>
<dbReference type="KEGG" id="gso:PH603_08185"/>
<evidence type="ECO:0000313" key="8">
    <source>
        <dbReference type="EMBL" id="WCL55733.1"/>
    </source>
</evidence>
<dbReference type="GO" id="GO:0009636">
    <property type="term" value="P:response to toxic substance"/>
    <property type="evidence" value="ECO:0007669"/>
    <property type="project" value="InterPro"/>
</dbReference>
<protein>
    <submittedName>
        <fullName evidence="8">Entericidin A/B family lipoprotein</fullName>
    </submittedName>
</protein>
<dbReference type="AlphaFoldDB" id="A0AAE9XR20"/>
<evidence type="ECO:0000256" key="4">
    <source>
        <dbReference type="ARBA" id="ARBA00023136"/>
    </source>
</evidence>
<evidence type="ECO:0000313" key="9">
    <source>
        <dbReference type="Proteomes" id="UP001217500"/>
    </source>
</evidence>
<proteinExistence type="inferred from homology"/>
<keyword evidence="2" id="KW-1003">Cell membrane</keyword>
<sequence>MRKIAQILFPLVALFAISACNTIEGVGEDLESVGKTVSREAK</sequence>
<dbReference type="Proteomes" id="UP001217500">
    <property type="component" value="Chromosome"/>
</dbReference>
<keyword evidence="6 8" id="KW-0449">Lipoprotein</keyword>
<accession>A0AAE9XR20</accession>
<dbReference type="Pfam" id="PF08085">
    <property type="entry name" value="Entericidin"/>
    <property type="match status" value="1"/>
</dbReference>
<dbReference type="PROSITE" id="PS51257">
    <property type="entry name" value="PROKAR_LIPOPROTEIN"/>
    <property type="match status" value="1"/>
</dbReference>
<dbReference type="InterPro" id="IPR012556">
    <property type="entry name" value="Entericidin"/>
</dbReference>
<keyword evidence="5" id="KW-0564">Palmitate</keyword>
<evidence type="ECO:0000256" key="2">
    <source>
        <dbReference type="ARBA" id="ARBA00022475"/>
    </source>
</evidence>
<comment type="similarity">
    <text evidence="1">Belongs to the EcnA/EcnB lipoprotein family.</text>
</comment>